<dbReference type="SUPFAM" id="SSF54427">
    <property type="entry name" value="NTF2-like"/>
    <property type="match status" value="1"/>
</dbReference>
<dbReference type="AlphaFoldDB" id="A0A1N7NBM1"/>
<dbReference type="InterPro" id="IPR000391">
    <property type="entry name" value="Rng_hydr_dOase-bsu"/>
</dbReference>
<dbReference type="InterPro" id="IPR032710">
    <property type="entry name" value="NTF2-like_dom_sf"/>
</dbReference>
<evidence type="ECO:0000313" key="3">
    <source>
        <dbReference type="EMBL" id="SIS95785.1"/>
    </source>
</evidence>
<dbReference type="EMBL" id="FTOA01000005">
    <property type="protein sequence ID" value="SIS95785.1"/>
    <property type="molecule type" value="Genomic_DNA"/>
</dbReference>
<keyword evidence="2" id="KW-0560">Oxidoreductase</keyword>
<keyword evidence="4" id="KW-1185">Reference proteome</keyword>
<accession>A0A1N7NBM1</accession>
<comment type="similarity">
    <text evidence="1">Belongs to the bacterial ring-hydroxylating dioxygenase beta subunit family.</text>
</comment>
<evidence type="ECO:0000313" key="4">
    <source>
        <dbReference type="Proteomes" id="UP000185678"/>
    </source>
</evidence>
<dbReference type="GO" id="GO:0019380">
    <property type="term" value="P:3-phenylpropionate catabolic process"/>
    <property type="evidence" value="ECO:0007669"/>
    <property type="project" value="TreeGrafter"/>
</dbReference>
<keyword evidence="3" id="KW-0223">Dioxygenase</keyword>
<evidence type="ECO:0000256" key="1">
    <source>
        <dbReference type="ARBA" id="ARBA00009570"/>
    </source>
</evidence>
<evidence type="ECO:0000256" key="2">
    <source>
        <dbReference type="ARBA" id="ARBA00023002"/>
    </source>
</evidence>
<dbReference type="InterPro" id="IPR054881">
    <property type="entry name" value="3PPDioc_HcaF"/>
</dbReference>
<dbReference type="GO" id="GO:0051213">
    <property type="term" value="F:dioxygenase activity"/>
    <property type="evidence" value="ECO:0007669"/>
    <property type="project" value="UniProtKB-KW"/>
</dbReference>
<dbReference type="NCBIfam" id="NF007479">
    <property type="entry name" value="PRK10069.1"/>
    <property type="match status" value="1"/>
</dbReference>
<dbReference type="CDD" id="cd00667">
    <property type="entry name" value="ring_hydroxylating_dioxygenases_beta"/>
    <property type="match status" value="1"/>
</dbReference>
<name>A0A1N7NBM1_9PROT</name>
<dbReference type="Proteomes" id="UP000185678">
    <property type="component" value="Unassembled WGS sequence"/>
</dbReference>
<reference evidence="3 4" key="1">
    <citation type="submission" date="2017-01" db="EMBL/GenBank/DDBJ databases">
        <authorList>
            <person name="Mah S.A."/>
            <person name="Swanson W.J."/>
            <person name="Moy G.W."/>
            <person name="Vacquier V.D."/>
        </authorList>
    </citation>
    <scope>NUCLEOTIDE SEQUENCE [LARGE SCALE GENOMIC DNA]</scope>
    <source>
        <strain evidence="3 4">DSM 11589</strain>
    </source>
</reference>
<organism evidence="3 4">
    <name type="scientific">Insolitispirillum peregrinum</name>
    <dbReference type="NCBI Taxonomy" id="80876"/>
    <lineage>
        <taxon>Bacteria</taxon>
        <taxon>Pseudomonadati</taxon>
        <taxon>Pseudomonadota</taxon>
        <taxon>Alphaproteobacteria</taxon>
        <taxon>Rhodospirillales</taxon>
        <taxon>Novispirillaceae</taxon>
        <taxon>Insolitispirillum</taxon>
    </lineage>
</organism>
<dbReference type="STRING" id="80876.SAMN05421779_10511"/>
<dbReference type="RefSeq" id="WP_217696093.1">
    <property type="nucleotide sequence ID" value="NZ_FTOA01000005.1"/>
</dbReference>
<dbReference type="PANTHER" id="PTHR41534">
    <property type="entry name" value="BLR3401 PROTEIN"/>
    <property type="match status" value="1"/>
</dbReference>
<protein>
    <submittedName>
        <fullName evidence="3">Phenylpropionate dioxygenase beta subunit</fullName>
    </submittedName>
</protein>
<dbReference type="NCBIfam" id="NF042947">
    <property type="entry name" value="3PPDioc_HcaF"/>
    <property type="match status" value="1"/>
</dbReference>
<dbReference type="Gene3D" id="3.10.450.50">
    <property type="match status" value="1"/>
</dbReference>
<dbReference type="PANTHER" id="PTHR41534:SF2">
    <property type="entry name" value="3-PHENYLPROPIONATE_CINNAMIC ACID DIOXYGENASE SUBUNIT BETA"/>
    <property type="match status" value="1"/>
</dbReference>
<gene>
    <name evidence="3" type="ORF">SAMN05421779_10511</name>
</gene>
<sequence length="188" mass="21875">MAETMTLIRPPVEAAVSAAAVTPELQFRIEQFLYLEAALLDERQFRQWLDLVADDISYVLMTNTLAQTRDRRKGQQPPTTYIFNESKYQLERRIARLETGMAWSEEPASRTRHFVSNVRVLELVGDEVVVSCNYLVHRAAKHRDHHDFIGTRRDRLRRVETPAGWELVRRDLELDQFVLTAPNISIIL</sequence>
<proteinExistence type="inferred from homology"/>
<dbReference type="Pfam" id="PF00866">
    <property type="entry name" value="Ring_hydroxyl_B"/>
    <property type="match status" value="1"/>
</dbReference>